<evidence type="ECO:0000313" key="6">
    <source>
        <dbReference type="Proteomes" id="UP000034954"/>
    </source>
</evidence>
<dbReference type="InterPro" id="IPR003593">
    <property type="entry name" value="AAA+_ATPase"/>
</dbReference>
<dbReference type="EMBL" id="LAQJ01000136">
    <property type="protein sequence ID" value="KKO20026.1"/>
    <property type="molecule type" value="Genomic_DNA"/>
</dbReference>
<dbReference type="InterPro" id="IPR050153">
    <property type="entry name" value="Metal_Ion_Import_ABC"/>
</dbReference>
<dbReference type="Gene3D" id="3.40.50.300">
    <property type="entry name" value="P-loop containing nucleotide triphosphate hydrolases"/>
    <property type="match status" value="1"/>
</dbReference>
<feature type="domain" description="ABC transporter" evidence="4">
    <location>
        <begin position="12"/>
        <end position="241"/>
    </location>
</feature>
<dbReference type="SMART" id="SM00382">
    <property type="entry name" value="AAA"/>
    <property type="match status" value="1"/>
</dbReference>
<dbReference type="InterPro" id="IPR017871">
    <property type="entry name" value="ABC_transporter-like_CS"/>
</dbReference>
<keyword evidence="1" id="KW-0813">Transport</keyword>
<dbReference type="AlphaFoldDB" id="A0A0M2UYG6"/>
<evidence type="ECO:0000259" key="4">
    <source>
        <dbReference type="PROSITE" id="PS50893"/>
    </source>
</evidence>
<keyword evidence="2" id="KW-0547">Nucleotide-binding</keyword>
<comment type="caution">
    <text evidence="5">The sequence shown here is derived from an EMBL/GenBank/DDBJ whole genome shotgun (WGS) entry which is preliminary data.</text>
</comment>
<evidence type="ECO:0000313" key="5">
    <source>
        <dbReference type="EMBL" id="KKO20026.1"/>
    </source>
</evidence>
<dbReference type="Pfam" id="PF00005">
    <property type="entry name" value="ABC_tran"/>
    <property type="match status" value="1"/>
</dbReference>
<dbReference type="InterPro" id="IPR027417">
    <property type="entry name" value="P-loop_NTPase"/>
</dbReference>
<dbReference type="PROSITE" id="PS50893">
    <property type="entry name" value="ABC_TRANSPORTER_2"/>
    <property type="match status" value="1"/>
</dbReference>
<dbReference type="CDD" id="cd03235">
    <property type="entry name" value="ABC_Metallic_Cations"/>
    <property type="match status" value="1"/>
</dbReference>
<reference evidence="5 6" key="1">
    <citation type="journal article" date="2013" name="BMC Microbiol.">
        <title>Identification of the type II cytochrome c maturation pathway in anammox bacteria by comparative genomics.</title>
        <authorList>
            <person name="Ferousi C."/>
            <person name="Speth D.R."/>
            <person name="Reimann J."/>
            <person name="Op den Camp H.J."/>
            <person name="Allen J.W."/>
            <person name="Keltjens J.T."/>
            <person name="Jetten M.S."/>
        </authorList>
    </citation>
    <scope>NUCLEOTIDE SEQUENCE [LARGE SCALE GENOMIC DNA]</scope>
    <source>
        <strain evidence="5">RU1</strain>
    </source>
</reference>
<evidence type="ECO:0000256" key="3">
    <source>
        <dbReference type="ARBA" id="ARBA00022840"/>
    </source>
</evidence>
<evidence type="ECO:0000256" key="2">
    <source>
        <dbReference type="ARBA" id="ARBA00022741"/>
    </source>
</evidence>
<keyword evidence="6" id="KW-1185">Reference proteome</keyword>
<dbReference type="PROSITE" id="PS00211">
    <property type="entry name" value="ABC_TRANSPORTER_1"/>
    <property type="match status" value="1"/>
</dbReference>
<accession>A0A0M2UYG6</accession>
<proteinExistence type="predicted"/>
<gene>
    <name evidence="5" type="ORF">BROFUL_01298</name>
</gene>
<dbReference type="GO" id="GO:0005524">
    <property type="term" value="F:ATP binding"/>
    <property type="evidence" value="ECO:0007669"/>
    <property type="project" value="UniProtKB-KW"/>
</dbReference>
<evidence type="ECO:0000256" key="1">
    <source>
        <dbReference type="ARBA" id="ARBA00022448"/>
    </source>
</evidence>
<dbReference type="Proteomes" id="UP000034954">
    <property type="component" value="Unassembled WGS sequence"/>
</dbReference>
<organism evidence="5 6">
    <name type="scientific">Candidatus Brocadia fulgida</name>
    <dbReference type="NCBI Taxonomy" id="380242"/>
    <lineage>
        <taxon>Bacteria</taxon>
        <taxon>Pseudomonadati</taxon>
        <taxon>Planctomycetota</taxon>
        <taxon>Candidatus Brocadiia</taxon>
        <taxon>Candidatus Brocadiales</taxon>
        <taxon>Candidatus Brocadiaceae</taxon>
        <taxon>Candidatus Brocadia</taxon>
    </lineage>
</organism>
<protein>
    <submittedName>
        <fullName evidence="5">ABC transporter ATP-binding component</fullName>
    </submittedName>
</protein>
<dbReference type="InterPro" id="IPR003439">
    <property type="entry name" value="ABC_transporter-like_ATP-bd"/>
</dbReference>
<keyword evidence="3 5" id="KW-0067">ATP-binding</keyword>
<name>A0A0M2UYG6_9BACT</name>
<dbReference type="SUPFAM" id="SSF52540">
    <property type="entry name" value="P-loop containing nucleoside triphosphate hydrolases"/>
    <property type="match status" value="1"/>
</dbReference>
<dbReference type="PANTHER" id="PTHR42734">
    <property type="entry name" value="METAL TRANSPORT SYSTEM ATP-BINDING PROTEIN TM_0124-RELATED"/>
    <property type="match status" value="1"/>
</dbReference>
<dbReference type="GO" id="GO:0016887">
    <property type="term" value="F:ATP hydrolysis activity"/>
    <property type="evidence" value="ECO:0007669"/>
    <property type="project" value="InterPro"/>
</dbReference>
<sequence length="244" mass="27586">MQRQSMNRDHCIALQDVSVGYRGHPILMDINFSLKAGEFTVMFGPNGCGKTTLFKTVLQIIPPIHGTITYGDTHYPRFGYVPQRQILDEIYPFTAEEVVLMGTFGQVKPFCPTTKTGRAWVAQCLEDVGMLDLRKRLFSELSGGQKQRILIARALATKPDILLLDEPITGVDIIAQRKIMELIILLHKKHELTIVMVTHEIHSIPKWIDNLIWINDSKVLIGNSLELLAPLLAEETSFQGTLWH</sequence>